<dbReference type="GO" id="GO:0009103">
    <property type="term" value="P:lipopolysaccharide biosynthetic process"/>
    <property type="evidence" value="ECO:0007669"/>
    <property type="project" value="TreeGrafter"/>
</dbReference>
<sequence>MHKLEKGNKVSAGKKSLIAIDARFLGEAGPGRYVKNIIEQLEKIDTANEYVVYLRPKGFEQYKPSASNFRKVLADYKWYSWQEQFGFLLKILKDRPDIFYVPHFNIPVLYPGKLVTAIPDIIMHSFSTERGTTLPKFYFRFKKWVYKIVVYWAVKRSFKVIVPSQDVRSDFIKVYPGVSPDKFTVAYEGVDPVFFEGHQASVEIFSEFGIRQPYFLYISSMYEHKNVPFLIDVFEEFTRSKNYQLVLIGKKDKFSGHIAEIIKSKNLENKILMPGMARYITDGEINSLRKNASAYVFPSLKEGFSLTPLEAQAMGLPSVISDIPCHREIYGDTVSYFDPKDKSDFLNKLEQIISDDGLRQKLIEMGYENMKKYDWKNTAETTLRVFRDLLNDL</sequence>
<keyword evidence="1 4" id="KW-0808">Transferase</keyword>
<gene>
    <name evidence="4" type="ORF">UV89_C0013G0007</name>
</gene>
<accession>A0A0G1ENF4</accession>
<feature type="domain" description="Glycosyltransferase subfamily 4-like N-terminal" evidence="3">
    <location>
        <begin position="29"/>
        <end position="192"/>
    </location>
</feature>
<evidence type="ECO:0000256" key="1">
    <source>
        <dbReference type="ARBA" id="ARBA00022679"/>
    </source>
</evidence>
<reference evidence="4 5" key="1">
    <citation type="journal article" date="2015" name="Nature">
        <title>rRNA introns, odd ribosomes, and small enigmatic genomes across a large radiation of phyla.</title>
        <authorList>
            <person name="Brown C.T."/>
            <person name="Hug L.A."/>
            <person name="Thomas B.C."/>
            <person name="Sharon I."/>
            <person name="Castelle C.J."/>
            <person name="Singh A."/>
            <person name="Wilkins M.J."/>
            <person name="Williams K.H."/>
            <person name="Banfield J.F."/>
        </authorList>
    </citation>
    <scope>NUCLEOTIDE SEQUENCE [LARGE SCALE GENOMIC DNA]</scope>
</reference>
<dbReference type="EMBL" id="LCGF01000013">
    <property type="protein sequence ID" value="KKT11530.1"/>
    <property type="molecule type" value="Genomic_DNA"/>
</dbReference>
<protein>
    <submittedName>
        <fullName evidence="4">Glycosyl transferase, group 1</fullName>
    </submittedName>
</protein>
<dbReference type="PANTHER" id="PTHR46401">
    <property type="entry name" value="GLYCOSYLTRANSFERASE WBBK-RELATED"/>
    <property type="match status" value="1"/>
</dbReference>
<dbReference type="PANTHER" id="PTHR46401:SF2">
    <property type="entry name" value="GLYCOSYLTRANSFERASE WBBK-RELATED"/>
    <property type="match status" value="1"/>
</dbReference>
<dbReference type="Proteomes" id="UP000033910">
    <property type="component" value="Unassembled WGS sequence"/>
</dbReference>
<comment type="caution">
    <text evidence="4">The sequence shown here is derived from an EMBL/GenBank/DDBJ whole genome shotgun (WGS) entry which is preliminary data.</text>
</comment>
<dbReference type="CDD" id="cd03809">
    <property type="entry name" value="GT4_MtfB-like"/>
    <property type="match status" value="1"/>
</dbReference>
<evidence type="ECO:0000313" key="5">
    <source>
        <dbReference type="Proteomes" id="UP000033910"/>
    </source>
</evidence>
<organism evidence="4 5">
    <name type="scientific">candidate division WWE3 bacterium GW2011_GWB2_43_22</name>
    <dbReference type="NCBI Taxonomy" id="1619118"/>
    <lineage>
        <taxon>Bacteria</taxon>
        <taxon>Katanobacteria</taxon>
    </lineage>
</organism>
<dbReference type="Pfam" id="PF13439">
    <property type="entry name" value="Glyco_transf_4"/>
    <property type="match status" value="1"/>
</dbReference>
<dbReference type="InterPro" id="IPR028098">
    <property type="entry name" value="Glyco_trans_4-like_N"/>
</dbReference>
<dbReference type="AlphaFoldDB" id="A0A0G1ENF4"/>
<proteinExistence type="predicted"/>
<feature type="domain" description="Glycosyl transferase family 1" evidence="2">
    <location>
        <begin position="211"/>
        <end position="368"/>
    </location>
</feature>
<dbReference type="InterPro" id="IPR001296">
    <property type="entry name" value="Glyco_trans_1"/>
</dbReference>
<evidence type="ECO:0000259" key="2">
    <source>
        <dbReference type="Pfam" id="PF00534"/>
    </source>
</evidence>
<dbReference type="Gene3D" id="3.40.50.2000">
    <property type="entry name" value="Glycogen Phosphorylase B"/>
    <property type="match status" value="2"/>
</dbReference>
<dbReference type="SUPFAM" id="SSF53756">
    <property type="entry name" value="UDP-Glycosyltransferase/glycogen phosphorylase"/>
    <property type="match status" value="1"/>
</dbReference>
<dbReference type="GO" id="GO:0016757">
    <property type="term" value="F:glycosyltransferase activity"/>
    <property type="evidence" value="ECO:0007669"/>
    <property type="project" value="InterPro"/>
</dbReference>
<evidence type="ECO:0000313" key="4">
    <source>
        <dbReference type="EMBL" id="KKT11530.1"/>
    </source>
</evidence>
<dbReference type="Pfam" id="PF00534">
    <property type="entry name" value="Glycos_transf_1"/>
    <property type="match status" value="1"/>
</dbReference>
<evidence type="ECO:0000259" key="3">
    <source>
        <dbReference type="Pfam" id="PF13439"/>
    </source>
</evidence>
<name>A0A0G1ENF4_UNCKA</name>